<dbReference type="AlphaFoldDB" id="A0A417Z6C0"/>
<name>A0A417Z6C0_9MICO</name>
<protein>
    <submittedName>
        <fullName evidence="2">DinB family protein</fullName>
    </submittedName>
</protein>
<evidence type="ECO:0000313" key="2">
    <source>
        <dbReference type="EMBL" id="RHW46150.1"/>
    </source>
</evidence>
<dbReference type="Gene3D" id="1.20.120.450">
    <property type="entry name" value="dinb family like domain"/>
    <property type="match status" value="1"/>
</dbReference>
<feature type="domain" description="DinB-like" evidence="1">
    <location>
        <begin position="25"/>
        <end position="159"/>
    </location>
</feature>
<accession>A0A417Z6C0</accession>
<organism evidence="2 3">
    <name type="scientific">Dermacoccus abyssi</name>
    <dbReference type="NCBI Taxonomy" id="322596"/>
    <lineage>
        <taxon>Bacteria</taxon>
        <taxon>Bacillati</taxon>
        <taxon>Actinomycetota</taxon>
        <taxon>Actinomycetes</taxon>
        <taxon>Micrococcales</taxon>
        <taxon>Dermacoccaceae</taxon>
        <taxon>Dermacoccus</taxon>
    </lineage>
</organism>
<proteinExistence type="predicted"/>
<evidence type="ECO:0000313" key="3">
    <source>
        <dbReference type="Proteomes" id="UP000285376"/>
    </source>
</evidence>
<sequence>MDAITLMLDLAQRPLDAAGYLRPQLTHEKLNAHPGGHDNSIGWLLWHTAREIDAQVAQLSGDELIWTAQGFDARFGLDVDDDEIGFGHSPEQARAVVVTDVALLFEHLEAAVAAQKAYISSLSAADLDDVVNDSWDPPVTRGARLVSCTEDALLHLGQALYVAGMTSLGE</sequence>
<dbReference type="InterPro" id="IPR024775">
    <property type="entry name" value="DinB-like"/>
</dbReference>
<dbReference type="SUPFAM" id="SSF109854">
    <property type="entry name" value="DinB/YfiT-like putative metalloenzymes"/>
    <property type="match status" value="1"/>
</dbReference>
<dbReference type="Pfam" id="PF12867">
    <property type="entry name" value="DinB_2"/>
    <property type="match status" value="1"/>
</dbReference>
<dbReference type="EMBL" id="QWLM01000006">
    <property type="protein sequence ID" value="RHW46150.1"/>
    <property type="molecule type" value="Genomic_DNA"/>
</dbReference>
<dbReference type="Proteomes" id="UP000285376">
    <property type="component" value="Unassembled WGS sequence"/>
</dbReference>
<reference evidence="2 3" key="1">
    <citation type="submission" date="2018-08" db="EMBL/GenBank/DDBJ databases">
        <title>Whole genome sequence analysis of Dermacoccus abyssi bacteria isolated from Deep Mariana trench Micromonospora spp reveals genes involved in the environmental adaptation and production of secondary metabolites.</title>
        <authorList>
            <person name="Abdel-Mageed W.M."/>
            <person name="Lehri B."/>
            <person name="Nouioui I."/>
            <person name="Goodfellow I."/>
            <person name="Jaspars M."/>
            <person name="Karlyshev A."/>
        </authorList>
    </citation>
    <scope>NUCLEOTIDE SEQUENCE [LARGE SCALE GENOMIC DNA]</scope>
    <source>
        <strain evidence="2 3">MT1.1</strain>
    </source>
</reference>
<gene>
    <name evidence="2" type="ORF">D1832_06670</name>
</gene>
<comment type="caution">
    <text evidence="2">The sequence shown here is derived from an EMBL/GenBank/DDBJ whole genome shotgun (WGS) entry which is preliminary data.</text>
</comment>
<dbReference type="RefSeq" id="WP_118913177.1">
    <property type="nucleotide sequence ID" value="NZ_CBCRVH010000008.1"/>
</dbReference>
<evidence type="ECO:0000259" key="1">
    <source>
        <dbReference type="Pfam" id="PF12867"/>
    </source>
</evidence>
<dbReference type="NCBIfam" id="NF047843">
    <property type="entry name" value="MST_Rv0443"/>
    <property type="match status" value="1"/>
</dbReference>
<dbReference type="InterPro" id="IPR034660">
    <property type="entry name" value="DinB/YfiT-like"/>
</dbReference>